<accession>A0A918PM97</accession>
<dbReference type="SUPFAM" id="SSF53756">
    <property type="entry name" value="UDP-Glycosyltransferase/glycogen phosphorylase"/>
    <property type="match status" value="1"/>
</dbReference>
<evidence type="ECO:0000313" key="2">
    <source>
        <dbReference type="EMBL" id="GGZ15409.1"/>
    </source>
</evidence>
<evidence type="ECO:0000313" key="3">
    <source>
        <dbReference type="Proteomes" id="UP000619457"/>
    </source>
</evidence>
<protein>
    <recommendedName>
        <fullName evidence="1">Glycosyl transferase family 1 domain-containing protein</fullName>
    </recommendedName>
</protein>
<evidence type="ECO:0000259" key="1">
    <source>
        <dbReference type="Pfam" id="PF00534"/>
    </source>
</evidence>
<keyword evidence="3" id="KW-1185">Reference proteome</keyword>
<dbReference type="Pfam" id="PF00534">
    <property type="entry name" value="Glycos_transf_1"/>
    <property type="match status" value="1"/>
</dbReference>
<dbReference type="Proteomes" id="UP000619457">
    <property type="component" value="Unassembled WGS sequence"/>
</dbReference>
<proteinExistence type="predicted"/>
<dbReference type="InterPro" id="IPR001296">
    <property type="entry name" value="Glyco_trans_1"/>
</dbReference>
<dbReference type="AlphaFoldDB" id="A0A918PM97"/>
<reference evidence="2" key="1">
    <citation type="journal article" date="2014" name="Int. J. Syst. Evol. Microbiol.">
        <title>Complete genome sequence of Corynebacterium casei LMG S-19264T (=DSM 44701T), isolated from a smear-ripened cheese.</title>
        <authorList>
            <consortium name="US DOE Joint Genome Institute (JGI-PGF)"/>
            <person name="Walter F."/>
            <person name="Albersmeier A."/>
            <person name="Kalinowski J."/>
            <person name="Ruckert C."/>
        </authorList>
    </citation>
    <scope>NUCLEOTIDE SEQUENCE</scope>
    <source>
        <strain evidence="2">KCTC 12368</strain>
    </source>
</reference>
<organism evidence="2 3">
    <name type="scientific">Echinicola pacifica</name>
    <dbReference type="NCBI Taxonomy" id="346377"/>
    <lineage>
        <taxon>Bacteria</taxon>
        <taxon>Pseudomonadati</taxon>
        <taxon>Bacteroidota</taxon>
        <taxon>Cytophagia</taxon>
        <taxon>Cytophagales</taxon>
        <taxon>Cyclobacteriaceae</taxon>
        <taxon>Echinicola</taxon>
    </lineage>
</organism>
<reference evidence="2" key="2">
    <citation type="submission" date="2020-09" db="EMBL/GenBank/DDBJ databases">
        <authorList>
            <person name="Sun Q."/>
            <person name="Kim S."/>
        </authorList>
    </citation>
    <scope>NUCLEOTIDE SEQUENCE</scope>
    <source>
        <strain evidence="2">KCTC 12368</strain>
    </source>
</reference>
<feature type="domain" description="Glycosyl transferase family 1" evidence="1">
    <location>
        <begin position="203"/>
        <end position="338"/>
    </location>
</feature>
<gene>
    <name evidence="2" type="ORF">GCM10007049_04380</name>
</gene>
<dbReference type="EMBL" id="BMWX01000001">
    <property type="protein sequence ID" value="GGZ15409.1"/>
    <property type="molecule type" value="Genomic_DNA"/>
</dbReference>
<dbReference type="Gene3D" id="3.40.50.2000">
    <property type="entry name" value="Glycogen Phosphorylase B"/>
    <property type="match status" value="1"/>
</dbReference>
<dbReference type="RefSeq" id="WP_018474317.1">
    <property type="nucleotide sequence ID" value="NZ_BMWX01000001.1"/>
</dbReference>
<comment type="caution">
    <text evidence="2">The sequence shown here is derived from an EMBL/GenBank/DDBJ whole genome shotgun (WGS) entry which is preliminary data.</text>
</comment>
<sequence length="392" mass="45190">MGKRILVFDPQITGHHSEYLDHIISYLLEDTSGDEYYFIVHPSIEEKLPGLIKVANLKTHLHFEYLSTGQDQELAGKGLIRRSFLEHKMLEHYAREFKIDHAILLYLNTLQIALPFRKRAYTVSGILFFQYYRMTKTTMLQKLKYFRKELTMKWLVGSRGLQSIYVLNDQESVDYFNSRFNTKAFKLLDDPIPDLVPLKDFDIRSHYSIPSSNKILLHIGSLGSRKGTYEILETVEHLRKASSYGFTFLFVGKFSNEQERNEFSNKLDETESSPSLQVIWEEDFVSNNKMKSLFDQCDMVLTPYKFTEGSSGIIGHAAKAKKPIIVPNRSLLFEIGNKYGISVPVESITYKDLTNCITNFFSKMNHSKNIGDLTYPNTESFSKLLLGGKCAK</sequence>
<dbReference type="GO" id="GO:0016757">
    <property type="term" value="F:glycosyltransferase activity"/>
    <property type="evidence" value="ECO:0007669"/>
    <property type="project" value="InterPro"/>
</dbReference>
<name>A0A918PM97_9BACT</name>